<dbReference type="PANTHER" id="PTHR33452">
    <property type="entry name" value="OXIDOREDUCTASE CATD-RELATED"/>
    <property type="match status" value="1"/>
</dbReference>
<evidence type="ECO:0000256" key="2">
    <source>
        <dbReference type="ARBA" id="ARBA00006679"/>
    </source>
</evidence>
<dbReference type="InterPro" id="IPR032808">
    <property type="entry name" value="DoxX"/>
</dbReference>
<dbReference type="InterPro" id="IPR051907">
    <property type="entry name" value="DoxX-like_oxidoreductase"/>
</dbReference>
<sequence length="146" mass="15567">MIERIFKTDKDITSFILRIVLAVVFFPHGAQKVLGWFGGYGFSGTLGFFTAQGIPTLLVLLLFAAEFLGPIGLALGLLTRVAAAGIAVAMSVALLVHIPHGFFINWAGNQQGEGIEYHLLAITISIVLLIKGSGWASIDGIIASRK</sequence>
<evidence type="ECO:0000256" key="1">
    <source>
        <dbReference type="ARBA" id="ARBA00004651"/>
    </source>
</evidence>
<evidence type="ECO:0000313" key="9">
    <source>
        <dbReference type="Proteomes" id="UP000015454"/>
    </source>
</evidence>
<proteinExistence type="inferred from homology"/>
<dbReference type="EMBL" id="AHMO02000008">
    <property type="protein sequence ID" value="EQA44962.1"/>
    <property type="molecule type" value="Genomic_DNA"/>
</dbReference>
<dbReference type="GO" id="GO:0005886">
    <property type="term" value="C:plasma membrane"/>
    <property type="evidence" value="ECO:0007669"/>
    <property type="project" value="UniProtKB-SubCell"/>
</dbReference>
<feature type="transmembrane region" description="Helical" evidence="7">
    <location>
        <begin position="12"/>
        <end position="30"/>
    </location>
</feature>
<protein>
    <submittedName>
        <fullName evidence="8">DoxX family protein</fullName>
    </submittedName>
</protein>
<keyword evidence="9" id="KW-1185">Reference proteome</keyword>
<keyword evidence="6 7" id="KW-0472">Membrane</keyword>
<evidence type="ECO:0000256" key="7">
    <source>
        <dbReference type="SAM" id="Phobius"/>
    </source>
</evidence>
<name>T0FBK9_9LEPT</name>
<keyword evidence="4 7" id="KW-0812">Transmembrane</keyword>
<gene>
    <name evidence="8" type="ORF">LEP1GSC050_2487</name>
</gene>
<feature type="transmembrane region" description="Helical" evidence="7">
    <location>
        <begin position="42"/>
        <end position="65"/>
    </location>
</feature>
<comment type="subcellular location">
    <subcellularLocation>
        <location evidence="1">Cell membrane</location>
        <topology evidence="1">Multi-pass membrane protein</topology>
    </subcellularLocation>
</comment>
<dbReference type="RefSeq" id="WP_010570734.1">
    <property type="nucleotide sequence ID" value="NZ_AHMO02000008.1"/>
</dbReference>
<evidence type="ECO:0000256" key="5">
    <source>
        <dbReference type="ARBA" id="ARBA00022989"/>
    </source>
</evidence>
<dbReference type="STRING" id="1049789.LEP1GSC050_2487"/>
<comment type="similarity">
    <text evidence="2">Belongs to the DoxX family.</text>
</comment>
<accession>T0FBK9</accession>
<feature type="transmembrane region" description="Helical" evidence="7">
    <location>
        <begin position="118"/>
        <end position="138"/>
    </location>
</feature>
<evidence type="ECO:0000256" key="3">
    <source>
        <dbReference type="ARBA" id="ARBA00022475"/>
    </source>
</evidence>
<keyword evidence="3" id="KW-1003">Cell membrane</keyword>
<organism evidence="8 9">
    <name type="scientific">Leptospira broomii serovar Hurstbridge str. 5399</name>
    <dbReference type="NCBI Taxonomy" id="1049789"/>
    <lineage>
        <taxon>Bacteria</taxon>
        <taxon>Pseudomonadati</taxon>
        <taxon>Spirochaetota</taxon>
        <taxon>Spirochaetia</taxon>
        <taxon>Leptospirales</taxon>
        <taxon>Leptospiraceae</taxon>
        <taxon>Leptospira</taxon>
    </lineage>
</organism>
<comment type="caution">
    <text evidence="8">The sequence shown here is derived from an EMBL/GenBank/DDBJ whole genome shotgun (WGS) entry which is preliminary data.</text>
</comment>
<reference evidence="8" key="1">
    <citation type="submission" date="2013-05" db="EMBL/GenBank/DDBJ databases">
        <authorList>
            <person name="Harkins D.M."/>
            <person name="Durkin A.S."/>
            <person name="Brinkac L.M."/>
            <person name="Haft D.H."/>
            <person name="Selengut J.D."/>
            <person name="Sanka R."/>
            <person name="DePew J."/>
            <person name="Purushe J."/>
            <person name="Hartskeerl R.A."/>
            <person name="Ahmed A."/>
            <person name="van der Linden H."/>
            <person name="Goris M.G.A."/>
            <person name="Vinetz J.M."/>
            <person name="Sutton G.G."/>
            <person name="Nierman W.C."/>
            <person name="Fouts D.E."/>
        </authorList>
    </citation>
    <scope>NUCLEOTIDE SEQUENCE [LARGE SCALE GENOMIC DNA]</scope>
    <source>
        <strain evidence="8">5399</strain>
    </source>
</reference>
<dbReference type="Proteomes" id="UP000015454">
    <property type="component" value="Unassembled WGS sequence"/>
</dbReference>
<feature type="transmembrane region" description="Helical" evidence="7">
    <location>
        <begin position="77"/>
        <end position="98"/>
    </location>
</feature>
<dbReference type="PANTHER" id="PTHR33452:SF1">
    <property type="entry name" value="INNER MEMBRANE PROTEIN YPHA-RELATED"/>
    <property type="match status" value="1"/>
</dbReference>
<keyword evidence="5 7" id="KW-1133">Transmembrane helix</keyword>
<evidence type="ECO:0000256" key="6">
    <source>
        <dbReference type="ARBA" id="ARBA00023136"/>
    </source>
</evidence>
<evidence type="ECO:0000313" key="8">
    <source>
        <dbReference type="EMBL" id="EQA44962.1"/>
    </source>
</evidence>
<dbReference type="Pfam" id="PF07681">
    <property type="entry name" value="DoxX"/>
    <property type="match status" value="1"/>
</dbReference>
<dbReference type="OrthoDB" id="346004at2"/>
<evidence type="ECO:0000256" key="4">
    <source>
        <dbReference type="ARBA" id="ARBA00022692"/>
    </source>
</evidence>
<dbReference type="AlphaFoldDB" id="T0FBK9"/>